<dbReference type="InterPro" id="IPR052179">
    <property type="entry name" value="DD-CPase-like"/>
</dbReference>
<dbReference type="PATRIC" id="fig|1618207.4.peg.1911"/>
<dbReference type="STRING" id="1618207.UM93_09440"/>
<keyword evidence="2" id="KW-0645">Protease</keyword>
<protein>
    <submittedName>
        <fullName evidence="2">D-Ala-D-Ala carboxypeptidase</fullName>
    </submittedName>
</protein>
<dbReference type="HOGENOM" id="CLU_054193_5_2_11"/>
<dbReference type="CDD" id="cd14852">
    <property type="entry name" value="LD-carboxypeptidase"/>
    <property type="match status" value="1"/>
</dbReference>
<dbReference type="KEGG" id="ari:UM93_09440"/>
<dbReference type="GO" id="GO:0004180">
    <property type="term" value="F:carboxypeptidase activity"/>
    <property type="evidence" value="ECO:0007669"/>
    <property type="project" value="UniProtKB-KW"/>
</dbReference>
<reference evidence="2 3" key="1">
    <citation type="journal article" date="2015" name="Genome Announc.">
        <title>Complete Genome Sequencing of Protease-Producing Novel Arthrobacter sp. Strain IHBB 11108 Using PacBio Single-Molecule Real-Time Sequencing Technology.</title>
        <authorList>
            <person name="Kiran S."/>
            <person name="Swarnkar M.K."/>
            <person name="Pal M."/>
            <person name="Thakur R."/>
            <person name="Tewari R."/>
            <person name="Singh A.K."/>
            <person name="Gulati A."/>
        </authorList>
    </citation>
    <scope>NUCLEOTIDE SEQUENCE [LARGE SCALE GENOMIC DNA]</scope>
    <source>
        <strain evidence="2 3">IHBB 11108</strain>
    </source>
</reference>
<sequence>MWVIVNKHRPLKPQTYRPADLVRPQVSSAVSGESGLLRAAAARGLEALAAAAASQGTPLTLVSGFRSYQTQVATYQSYANSVGVAGADHASARPGYSEHQTGLAVDIGDAGGCNLQPCFAQRPLATWASENCHRFGFVVRYQLNFHPISGYFAEPWHLRFVGTELATAVKKSGLHTLEQYFGLAAAPSYS</sequence>
<dbReference type="PANTHER" id="PTHR34385">
    <property type="entry name" value="D-ALANYL-D-ALANINE CARBOXYPEPTIDASE"/>
    <property type="match status" value="1"/>
</dbReference>
<dbReference type="PANTHER" id="PTHR34385:SF1">
    <property type="entry name" value="PEPTIDOGLYCAN L-ALANYL-D-GLUTAMATE ENDOPEPTIDASE CWLK"/>
    <property type="match status" value="1"/>
</dbReference>
<dbReference type="InterPro" id="IPR058193">
    <property type="entry name" value="VanY/YodJ_core_dom"/>
</dbReference>
<dbReference type="AlphaFoldDB" id="A0A0D4C3A9"/>
<proteinExistence type="predicted"/>
<keyword evidence="2" id="KW-0121">Carboxypeptidase</keyword>
<dbReference type="Gene3D" id="3.30.1380.10">
    <property type="match status" value="1"/>
</dbReference>
<dbReference type="Pfam" id="PF02557">
    <property type="entry name" value="VanY"/>
    <property type="match status" value="1"/>
</dbReference>
<evidence type="ECO:0000259" key="1">
    <source>
        <dbReference type="Pfam" id="PF02557"/>
    </source>
</evidence>
<dbReference type="EMBL" id="CP011005">
    <property type="protein sequence ID" value="AJT43014.1"/>
    <property type="molecule type" value="Genomic_DNA"/>
</dbReference>
<dbReference type="InterPro" id="IPR003709">
    <property type="entry name" value="VanY-like_core_dom"/>
</dbReference>
<dbReference type="SUPFAM" id="SSF55166">
    <property type="entry name" value="Hedgehog/DD-peptidase"/>
    <property type="match status" value="1"/>
</dbReference>
<feature type="domain" description="D-alanyl-D-alanine carboxypeptidase-like core" evidence="1">
    <location>
        <begin position="37"/>
        <end position="162"/>
    </location>
</feature>
<dbReference type="Proteomes" id="UP000061839">
    <property type="component" value="Chromosome"/>
</dbReference>
<organism evidence="2 3">
    <name type="scientific">Psychromicrobium lacuslunae</name>
    <dbReference type="NCBI Taxonomy" id="1618207"/>
    <lineage>
        <taxon>Bacteria</taxon>
        <taxon>Bacillati</taxon>
        <taxon>Actinomycetota</taxon>
        <taxon>Actinomycetes</taxon>
        <taxon>Micrococcales</taxon>
        <taxon>Micrococcaceae</taxon>
        <taxon>Psychromicrobium</taxon>
    </lineage>
</organism>
<dbReference type="InterPro" id="IPR009045">
    <property type="entry name" value="Zn_M74/Hedgehog-like"/>
</dbReference>
<accession>A0A0D4C3A9</accession>
<name>A0A0D4C3A9_9MICC</name>
<keyword evidence="2" id="KW-0378">Hydrolase</keyword>
<evidence type="ECO:0000313" key="3">
    <source>
        <dbReference type="Proteomes" id="UP000061839"/>
    </source>
</evidence>
<dbReference type="GO" id="GO:0006508">
    <property type="term" value="P:proteolysis"/>
    <property type="evidence" value="ECO:0007669"/>
    <property type="project" value="InterPro"/>
</dbReference>
<evidence type="ECO:0000313" key="2">
    <source>
        <dbReference type="EMBL" id="AJT43014.1"/>
    </source>
</evidence>
<gene>
    <name evidence="2" type="ORF">UM93_09440</name>
</gene>
<keyword evidence="3" id="KW-1185">Reference proteome</keyword>